<sequence>MNHPQTPLLWQGEQYPSTDPAGIYQALADLERPCFVVRTPQGIGAAAGGRAVPSGGRESGLPLLAAAAPLPPQRLGSAAFLAAHGVRQPYLAGAMAGGIASADLVIALARQGFLGSFGAAGLLPKSIAKALARFAAEIPGLPYAVNLIHSPSEERLEREAVELFLRHGVRCVEASAFMALSPHIVRYRLAGLRPGPDGRPVAEHRVIAKISRTETAERFMRPAPAATVSALLEQGLITPLQADLAKYVPMADDITVEADSGGHTDRRPLPALLPSILRLRDAVQREHRYPAPVRVGAGGGLGTPSAVAAAFAMGAAYVVTGSVNQSCVESGASKAARALLAAAGIADCEMAPAADMFELGVELQVLKKGTLFPMRAKKLYELYQAYDGLEALPEAERARLEAQVFRRPLADVWQECVGYFERRDPEQLARAAGNPKRRMALVFRWYLGMSSRWAVTGDPDRTLDYQIWCGPAMGSFNDWVTASYLKAPGNRRVAEVAHHLMRGAAFHTRIAQLRTAGVHVPAAAADYRPVPLESAVTTLEGAR</sequence>
<dbReference type="NCBIfam" id="TIGR02814">
    <property type="entry name" value="pfaD_fam"/>
    <property type="match status" value="1"/>
</dbReference>
<dbReference type="SUPFAM" id="SSF51412">
    <property type="entry name" value="Inosine monophosphate dehydrogenase (IMPDH)"/>
    <property type="match status" value="1"/>
</dbReference>
<protein>
    <submittedName>
        <fullName evidence="3">PfaD family polyunsaturated fatty acid/polyketide biosynthesis protein</fullName>
    </submittedName>
</protein>
<name>A0ABP4DRB5_9ACTN</name>
<dbReference type="InterPro" id="IPR013785">
    <property type="entry name" value="Aldolase_TIM"/>
</dbReference>
<dbReference type="RefSeq" id="WP_344621433.1">
    <property type="nucleotide sequence ID" value="NZ_BAAALD010000001.1"/>
</dbReference>
<dbReference type="Gene3D" id="3.20.20.70">
    <property type="entry name" value="Aldolase class I"/>
    <property type="match status" value="2"/>
</dbReference>
<dbReference type="InterPro" id="IPR040981">
    <property type="entry name" value="PfaD_N"/>
</dbReference>
<dbReference type="CDD" id="cd04742">
    <property type="entry name" value="NPD_FabD"/>
    <property type="match status" value="1"/>
</dbReference>
<comment type="caution">
    <text evidence="3">The sequence shown here is derived from an EMBL/GenBank/DDBJ whole genome shotgun (WGS) entry which is preliminary data.</text>
</comment>
<dbReference type="Proteomes" id="UP001499987">
    <property type="component" value="Unassembled WGS sequence"/>
</dbReference>
<dbReference type="InterPro" id="IPR014179">
    <property type="entry name" value="PfaD-like_TIM-barrel"/>
</dbReference>
<dbReference type="PANTHER" id="PTHR32332:SF20">
    <property type="entry name" value="2-NITROPROPANE DIOXYGENASE-LIKE PROTEIN"/>
    <property type="match status" value="1"/>
</dbReference>
<accession>A0ABP4DRB5</accession>
<gene>
    <name evidence="3" type="ORF">GCM10009663_01110</name>
</gene>
<keyword evidence="4" id="KW-1185">Reference proteome</keyword>
<reference evidence="4" key="1">
    <citation type="journal article" date="2019" name="Int. J. Syst. Evol. Microbiol.">
        <title>The Global Catalogue of Microorganisms (GCM) 10K type strain sequencing project: providing services to taxonomists for standard genome sequencing and annotation.</title>
        <authorList>
            <consortium name="The Broad Institute Genomics Platform"/>
            <consortium name="The Broad Institute Genome Sequencing Center for Infectious Disease"/>
            <person name="Wu L."/>
            <person name="Ma J."/>
        </authorList>
    </citation>
    <scope>NUCLEOTIDE SEQUENCE [LARGE SCALE GENOMIC DNA]</scope>
    <source>
        <strain evidence="4">JCM 13002</strain>
    </source>
</reference>
<evidence type="ECO:0000259" key="1">
    <source>
        <dbReference type="Pfam" id="PF18328"/>
    </source>
</evidence>
<evidence type="ECO:0000313" key="4">
    <source>
        <dbReference type="Proteomes" id="UP001499987"/>
    </source>
</evidence>
<dbReference type="Pfam" id="PF21607">
    <property type="entry name" value="FabD_helical_ins"/>
    <property type="match status" value="1"/>
</dbReference>
<feature type="domain" description="Fatty acid synthase subunit PfaD N-terminal" evidence="1">
    <location>
        <begin position="10"/>
        <end position="69"/>
    </location>
</feature>
<evidence type="ECO:0000259" key="2">
    <source>
        <dbReference type="Pfam" id="PF21607"/>
    </source>
</evidence>
<dbReference type="InterPro" id="IPR049489">
    <property type="entry name" value="FabD-like_helical_ins"/>
</dbReference>
<dbReference type="EMBL" id="BAAALD010000001">
    <property type="protein sequence ID" value="GAA1069300.1"/>
    <property type="molecule type" value="Genomic_DNA"/>
</dbReference>
<proteinExistence type="predicted"/>
<evidence type="ECO:0000313" key="3">
    <source>
        <dbReference type="EMBL" id="GAA1069300.1"/>
    </source>
</evidence>
<dbReference type="Pfam" id="PF18328">
    <property type="entry name" value="PfaD_N"/>
    <property type="match status" value="1"/>
</dbReference>
<feature type="domain" description="[Acyl-carrier-protein] S-malonyltransferase-like inserted helical" evidence="2">
    <location>
        <begin position="386"/>
        <end position="465"/>
    </location>
</feature>
<organism evidence="3 4">
    <name type="scientific">Kitasatospora arboriphila</name>
    <dbReference type="NCBI Taxonomy" id="258052"/>
    <lineage>
        <taxon>Bacteria</taxon>
        <taxon>Bacillati</taxon>
        <taxon>Actinomycetota</taxon>
        <taxon>Actinomycetes</taxon>
        <taxon>Kitasatosporales</taxon>
        <taxon>Streptomycetaceae</taxon>
        <taxon>Kitasatospora</taxon>
    </lineage>
</organism>
<dbReference type="PANTHER" id="PTHR32332">
    <property type="entry name" value="2-NITROPROPANE DIOXYGENASE"/>
    <property type="match status" value="1"/>
</dbReference>